<dbReference type="PANTHER" id="PTHR37845">
    <property type="entry name" value="SEQUENCE ORPHAN"/>
    <property type="match status" value="1"/>
</dbReference>
<reference evidence="1 2" key="1">
    <citation type="journal article" date="2015" name="Plant Cell">
        <title>Oil accumulation by the oleaginous diatom Fistulifera solaris as revealed by the genome and transcriptome.</title>
        <authorList>
            <person name="Tanaka T."/>
            <person name="Maeda Y."/>
            <person name="Veluchamy A."/>
            <person name="Tanaka M."/>
            <person name="Abida H."/>
            <person name="Marechal E."/>
            <person name="Bowler C."/>
            <person name="Muto M."/>
            <person name="Sunaga Y."/>
            <person name="Tanaka M."/>
            <person name="Yoshino T."/>
            <person name="Taniguchi T."/>
            <person name="Fukuda Y."/>
            <person name="Nemoto M."/>
            <person name="Matsumoto M."/>
            <person name="Wong P.S."/>
            <person name="Aburatani S."/>
            <person name="Fujibuchi W."/>
        </authorList>
    </citation>
    <scope>NUCLEOTIDE SEQUENCE [LARGE SCALE GENOMIC DNA]</scope>
    <source>
        <strain evidence="1 2">JPCC DA0580</strain>
    </source>
</reference>
<evidence type="ECO:0000313" key="2">
    <source>
        <dbReference type="Proteomes" id="UP000198406"/>
    </source>
</evidence>
<dbReference type="InterPro" id="IPR038781">
    <property type="entry name" value="C365.16-ike"/>
</dbReference>
<dbReference type="Proteomes" id="UP000198406">
    <property type="component" value="Unassembled WGS sequence"/>
</dbReference>
<dbReference type="GO" id="GO:0005739">
    <property type="term" value="C:mitochondrion"/>
    <property type="evidence" value="ECO:0007669"/>
    <property type="project" value="TreeGrafter"/>
</dbReference>
<gene>
    <name evidence="1" type="ORF">FisN_3Hh049</name>
</gene>
<dbReference type="PANTHER" id="PTHR37845:SF1">
    <property type="entry name" value="SEQUENCE ORPHAN"/>
    <property type="match status" value="1"/>
</dbReference>
<proteinExistence type="predicted"/>
<accession>A0A1Z5JNI4</accession>
<protein>
    <submittedName>
        <fullName evidence="1">Uncharacterized protein</fullName>
    </submittedName>
</protein>
<keyword evidence="2" id="KW-1185">Reference proteome</keyword>
<evidence type="ECO:0000313" key="1">
    <source>
        <dbReference type="EMBL" id="GAX15580.1"/>
    </source>
</evidence>
<dbReference type="OrthoDB" id="40996at2759"/>
<comment type="caution">
    <text evidence="1">The sequence shown here is derived from an EMBL/GenBank/DDBJ whole genome shotgun (WGS) entry which is preliminary data.</text>
</comment>
<organism evidence="1 2">
    <name type="scientific">Fistulifera solaris</name>
    <name type="common">Oleaginous diatom</name>
    <dbReference type="NCBI Taxonomy" id="1519565"/>
    <lineage>
        <taxon>Eukaryota</taxon>
        <taxon>Sar</taxon>
        <taxon>Stramenopiles</taxon>
        <taxon>Ochrophyta</taxon>
        <taxon>Bacillariophyta</taxon>
        <taxon>Bacillariophyceae</taxon>
        <taxon>Bacillariophycidae</taxon>
        <taxon>Naviculales</taxon>
        <taxon>Naviculaceae</taxon>
        <taxon>Fistulifera</taxon>
    </lineage>
</organism>
<dbReference type="InParanoid" id="A0A1Z5JNI4"/>
<sequence>MSDKRLEFEVEDEPEDPWYRAFIFSDVRPHDFIEAAKTRAPKEIGCAFAASFLVSPLVSIIDKCIVQDISGSAKFLIAIRNASHEMVAKPRVFFGGLSFRLTFAVYFGTYAVANLSEMFLDVQKIRNDEARKQRKVAASAVANISLLAWRDSVFAKAFGCPEAAKRKTPLRTFGLFAARDTATMYATFYAAPSVAKYLEHERGWERNTAELTMALAIPVSAQILTAPLHIHAMDYFNFPEATTADRFATIRKEFATVSFARGLRILPAFGIGSFSNNKFRELFIRGQDERKFYRKRLTTLYNAARKNVTSSRDP</sequence>
<name>A0A1Z5JNI4_FISSO</name>
<dbReference type="EMBL" id="BDSP01000095">
    <property type="protein sequence ID" value="GAX15580.1"/>
    <property type="molecule type" value="Genomic_DNA"/>
</dbReference>
<dbReference type="AlphaFoldDB" id="A0A1Z5JNI4"/>